<accession>A0ABS2DWA3</accession>
<protein>
    <submittedName>
        <fullName evidence="2">Lipocalin-like domain-containing protein</fullName>
    </submittedName>
</protein>
<keyword evidence="3" id="KW-1185">Reference proteome</keyword>
<feature type="chain" id="PRO_5047250618" evidence="1">
    <location>
        <begin position="26"/>
        <end position="138"/>
    </location>
</feature>
<dbReference type="Proteomes" id="UP000766986">
    <property type="component" value="Unassembled WGS sequence"/>
</dbReference>
<keyword evidence="1" id="KW-0732">Signal</keyword>
<proteinExistence type="predicted"/>
<dbReference type="Gene3D" id="2.40.128.280">
    <property type="match status" value="1"/>
</dbReference>
<dbReference type="RefSeq" id="WP_083535707.1">
    <property type="nucleotide sequence ID" value="NZ_CAUDDV010000009.1"/>
</dbReference>
<comment type="caution">
    <text evidence="2">The sequence shown here is derived from an EMBL/GenBank/DDBJ whole genome shotgun (WGS) entry which is preliminary data.</text>
</comment>
<organism evidence="2 3">
    <name type="scientific">Mediterranea massiliensis</name>
    <dbReference type="NCBI Taxonomy" id="1841865"/>
    <lineage>
        <taxon>Bacteria</taxon>
        <taxon>Pseudomonadati</taxon>
        <taxon>Bacteroidota</taxon>
        <taxon>Bacteroidia</taxon>
        <taxon>Bacteroidales</taxon>
        <taxon>Bacteroidaceae</taxon>
        <taxon>Mediterranea</taxon>
    </lineage>
</organism>
<evidence type="ECO:0000313" key="2">
    <source>
        <dbReference type="EMBL" id="MBM6733682.1"/>
    </source>
</evidence>
<evidence type="ECO:0000256" key="1">
    <source>
        <dbReference type="SAM" id="SignalP"/>
    </source>
</evidence>
<feature type="signal peptide" evidence="1">
    <location>
        <begin position="1"/>
        <end position="25"/>
    </location>
</feature>
<sequence length="138" mass="16174">MKKLKTGIKAASVAMWMLCCVSCMNGGDSPWVGKWQLREYQYPNGSTAKVDSVFYGFQKGSFLTYYMGTDGNYRSMYGYYEEGNDEITINLWQPSVGDATYQKWFGWENNSRTFKVEELTSKRIRLNYHDTIYVFRNY</sequence>
<evidence type="ECO:0000313" key="3">
    <source>
        <dbReference type="Proteomes" id="UP000766986"/>
    </source>
</evidence>
<name>A0ABS2DWA3_9BACT</name>
<reference evidence="2 3" key="1">
    <citation type="journal article" date="2021" name="Sci. Rep.">
        <title>The distribution of antibiotic resistance genes in chicken gut microbiota commensals.</title>
        <authorList>
            <person name="Juricova H."/>
            <person name="Matiasovicova J."/>
            <person name="Kubasova T."/>
            <person name="Cejkova D."/>
            <person name="Rychlik I."/>
        </authorList>
    </citation>
    <scope>NUCLEOTIDE SEQUENCE [LARGE SCALE GENOMIC DNA]</scope>
    <source>
        <strain evidence="2 3">An772</strain>
    </source>
</reference>
<dbReference type="EMBL" id="JACLYZ010000001">
    <property type="protein sequence ID" value="MBM6733682.1"/>
    <property type="molecule type" value="Genomic_DNA"/>
</dbReference>
<gene>
    <name evidence="2" type="ORF">H7U35_00370</name>
</gene>